<comment type="caution">
    <text evidence="2">The sequence shown here is derived from an EMBL/GenBank/DDBJ whole genome shotgun (WGS) entry which is preliminary data.</text>
</comment>
<evidence type="ECO:0000256" key="1">
    <source>
        <dbReference type="SAM" id="SignalP"/>
    </source>
</evidence>
<name>A0A5D0IYY6_9FLAO</name>
<evidence type="ECO:0000313" key="2">
    <source>
        <dbReference type="EMBL" id="TYA89165.1"/>
    </source>
</evidence>
<reference evidence="2 3" key="1">
    <citation type="submission" date="2019-08" db="EMBL/GenBank/DDBJ databases">
        <title>Seonamhaeicola sediminis sp. nov., isolated from marine sediment.</title>
        <authorList>
            <person name="Cao W.R."/>
        </authorList>
    </citation>
    <scope>NUCLEOTIDE SEQUENCE [LARGE SCALE GENOMIC DNA]</scope>
    <source>
        <strain evidence="2 3">B011</strain>
    </source>
</reference>
<dbReference type="PROSITE" id="PS51257">
    <property type="entry name" value="PROKAR_LIPOPROTEIN"/>
    <property type="match status" value="1"/>
</dbReference>
<protein>
    <recommendedName>
        <fullName evidence="4">Lipocalin-like domain-containing protein</fullName>
    </recommendedName>
</protein>
<dbReference type="RefSeq" id="WP_148540031.1">
    <property type="nucleotide sequence ID" value="NZ_VSDQ01000241.1"/>
</dbReference>
<feature type="chain" id="PRO_5022883512" description="Lipocalin-like domain-containing protein" evidence="1">
    <location>
        <begin position="22"/>
        <end position="150"/>
    </location>
</feature>
<proteinExistence type="predicted"/>
<sequence length="150" mass="16777">MKRSILIIGVFFLLISSCSLENDNSNEPTQITLKHWNLINVSGGVAGVDVDFNVGDIIWNYDQFNNLLYVENSNTDDTLIDGLDTGTYDFYLIESNSKVYTILDVNEFGEIYTSETDTTILTINQNNLSTGSITDGFVYTFKITTSVVEI</sequence>
<evidence type="ECO:0008006" key="4">
    <source>
        <dbReference type="Google" id="ProtNLM"/>
    </source>
</evidence>
<evidence type="ECO:0000313" key="3">
    <source>
        <dbReference type="Proteomes" id="UP000323930"/>
    </source>
</evidence>
<dbReference type="AlphaFoldDB" id="A0A5D0IYY6"/>
<gene>
    <name evidence="2" type="ORF">FUA24_03235</name>
</gene>
<accession>A0A5D0IYY6</accession>
<dbReference type="EMBL" id="VSDQ01000241">
    <property type="protein sequence ID" value="TYA89165.1"/>
    <property type="molecule type" value="Genomic_DNA"/>
</dbReference>
<keyword evidence="3" id="KW-1185">Reference proteome</keyword>
<dbReference type="Proteomes" id="UP000323930">
    <property type="component" value="Unassembled WGS sequence"/>
</dbReference>
<organism evidence="2 3">
    <name type="scientific">Seonamhaeicola marinus</name>
    <dbReference type="NCBI Taxonomy" id="1912246"/>
    <lineage>
        <taxon>Bacteria</taxon>
        <taxon>Pseudomonadati</taxon>
        <taxon>Bacteroidota</taxon>
        <taxon>Flavobacteriia</taxon>
        <taxon>Flavobacteriales</taxon>
        <taxon>Flavobacteriaceae</taxon>
    </lineage>
</organism>
<feature type="signal peptide" evidence="1">
    <location>
        <begin position="1"/>
        <end position="21"/>
    </location>
</feature>
<dbReference type="OrthoDB" id="1201884at2"/>
<keyword evidence="1" id="KW-0732">Signal</keyword>